<feature type="transmembrane region" description="Helical" evidence="6">
    <location>
        <begin position="108"/>
        <end position="132"/>
    </location>
</feature>
<dbReference type="InterPro" id="IPR002184">
    <property type="entry name" value="7TM_GPCR_serpentine_rcpt_Srb"/>
</dbReference>
<dbReference type="PANTHER" id="PTHR31216:SF11">
    <property type="entry name" value="SERPENTINE RECEPTOR CLASS BETA-16-RELATED"/>
    <property type="match status" value="1"/>
</dbReference>
<evidence type="ECO:0000256" key="4">
    <source>
        <dbReference type="ARBA" id="ARBA00022989"/>
    </source>
</evidence>
<reference evidence="8" key="1">
    <citation type="journal article" date="2015" name="Nat. Genet.">
        <title>The genome and transcriptome of the zoonotic hookworm Ancylostoma ceylanicum identify infection-specific gene families.</title>
        <authorList>
            <person name="Schwarz E.M."/>
            <person name="Hu Y."/>
            <person name="Antoshechkin I."/>
            <person name="Miller M.M."/>
            <person name="Sternberg P.W."/>
            <person name="Aroian R.V."/>
        </authorList>
    </citation>
    <scope>NUCLEOTIDE SEQUENCE</scope>
    <source>
        <strain evidence="8">HY135</strain>
    </source>
</reference>
<proteinExistence type="inferred from homology"/>
<evidence type="ECO:0000313" key="8">
    <source>
        <dbReference type="Proteomes" id="UP000024635"/>
    </source>
</evidence>
<accession>A0A016SNK0</accession>
<dbReference type="Pfam" id="PF02117">
    <property type="entry name" value="7TM_GPCR_Sra"/>
    <property type="match status" value="1"/>
</dbReference>
<keyword evidence="5 6" id="KW-0472">Membrane</keyword>
<dbReference type="AlphaFoldDB" id="A0A016SNK0"/>
<dbReference type="STRING" id="53326.A0A016SNK0"/>
<evidence type="ECO:0000256" key="6">
    <source>
        <dbReference type="SAM" id="Phobius"/>
    </source>
</evidence>
<keyword evidence="8" id="KW-1185">Reference proteome</keyword>
<dbReference type="EMBL" id="JARK01001536">
    <property type="protein sequence ID" value="EYB91922.1"/>
    <property type="molecule type" value="Genomic_DNA"/>
</dbReference>
<feature type="transmembrane region" description="Helical" evidence="6">
    <location>
        <begin position="144"/>
        <end position="163"/>
    </location>
</feature>
<evidence type="ECO:0000313" key="7">
    <source>
        <dbReference type="EMBL" id="EYB91922.1"/>
    </source>
</evidence>
<comment type="caution">
    <text evidence="7">The sequence shown here is derived from an EMBL/GenBank/DDBJ whole genome shotgun (WGS) entry which is preliminary data.</text>
</comment>
<feature type="transmembrane region" description="Helical" evidence="6">
    <location>
        <begin position="229"/>
        <end position="256"/>
    </location>
</feature>
<evidence type="ECO:0000256" key="5">
    <source>
        <dbReference type="ARBA" id="ARBA00023136"/>
    </source>
</evidence>
<dbReference type="PANTHER" id="PTHR31216">
    <property type="entry name" value="SERPENTINE RECEPTOR CLASS BETA-1-RELATED-RELATED"/>
    <property type="match status" value="1"/>
</dbReference>
<feature type="transmembrane region" description="Helical" evidence="6">
    <location>
        <begin position="276"/>
        <end position="296"/>
    </location>
</feature>
<dbReference type="InterPro" id="IPR000344">
    <property type="entry name" value="7TM_GPCR_serpentine_rcpt_Sra"/>
</dbReference>
<evidence type="ECO:0008006" key="9">
    <source>
        <dbReference type="Google" id="ProtNLM"/>
    </source>
</evidence>
<evidence type="ECO:0000256" key="1">
    <source>
        <dbReference type="ARBA" id="ARBA00004141"/>
    </source>
</evidence>
<evidence type="ECO:0000256" key="3">
    <source>
        <dbReference type="ARBA" id="ARBA00022692"/>
    </source>
</evidence>
<dbReference type="GO" id="GO:0004930">
    <property type="term" value="F:G protein-coupled receptor activity"/>
    <property type="evidence" value="ECO:0007669"/>
    <property type="project" value="InterPro"/>
</dbReference>
<feature type="transmembrane region" description="Helical" evidence="6">
    <location>
        <begin position="80"/>
        <end position="102"/>
    </location>
</feature>
<comment type="subcellular location">
    <subcellularLocation>
        <location evidence="1">Membrane</location>
        <topology evidence="1">Multi-pass membrane protein</topology>
    </subcellularLocation>
</comment>
<keyword evidence="3 6" id="KW-0812">Transmembrane</keyword>
<dbReference type="GO" id="GO:0016020">
    <property type="term" value="C:membrane"/>
    <property type="evidence" value="ECO:0007669"/>
    <property type="project" value="UniProtKB-SubCell"/>
</dbReference>
<organism evidence="7 8">
    <name type="scientific">Ancylostoma ceylanicum</name>
    <dbReference type="NCBI Taxonomy" id="53326"/>
    <lineage>
        <taxon>Eukaryota</taxon>
        <taxon>Metazoa</taxon>
        <taxon>Ecdysozoa</taxon>
        <taxon>Nematoda</taxon>
        <taxon>Chromadorea</taxon>
        <taxon>Rhabditida</taxon>
        <taxon>Rhabditina</taxon>
        <taxon>Rhabditomorpha</taxon>
        <taxon>Strongyloidea</taxon>
        <taxon>Ancylostomatidae</taxon>
        <taxon>Ancylostomatinae</taxon>
        <taxon>Ancylostoma</taxon>
    </lineage>
</organism>
<dbReference type="GO" id="GO:0007606">
    <property type="term" value="P:sensory perception of chemical stimulus"/>
    <property type="evidence" value="ECO:0007669"/>
    <property type="project" value="InterPro"/>
</dbReference>
<evidence type="ECO:0000256" key="2">
    <source>
        <dbReference type="ARBA" id="ARBA00006860"/>
    </source>
</evidence>
<sequence length="332" mass="38258">MVRWVRQRPVLQKKNTEIRDHQWRKDVLAGSSVKSAKDMGPPIQKDVLVPLLWKPQGCGSTDGENLSALSIVRKPWSYQFVLSFTFNTPCDVFLPRAFYIVFHMPLMYSILWIEASQIVMLFGRFLTTFSLVRREKQNKTSGKIMFLTSLFIPFMALLALYSGENFDVPQINVLNTPQTLTSRINMMFISIIILNTIGLPALITMHIYSKRKSKRAEGLRSRFQCAQEINSSLLIISLTALQIIIFFAYSSCMFYLRMTFRPSEDSLAIFRSKIIAGYLVHVHTLLLPLITMGFLWRMKQERRSTIKSMLKVKSTGAEGWANYASQLNQQWS</sequence>
<gene>
    <name evidence="7" type="primary">Acey_s0200.g1690</name>
    <name evidence="7" type="ORF">Y032_0200g1690</name>
</gene>
<dbReference type="Proteomes" id="UP000024635">
    <property type="component" value="Unassembled WGS sequence"/>
</dbReference>
<name>A0A016SNK0_9BILA</name>
<dbReference type="OrthoDB" id="5836746at2759"/>
<feature type="transmembrane region" description="Helical" evidence="6">
    <location>
        <begin position="183"/>
        <end position="208"/>
    </location>
</feature>
<keyword evidence="4 6" id="KW-1133">Transmembrane helix</keyword>
<protein>
    <recommendedName>
        <fullName evidence="9">G-protein coupled receptors family 1 profile domain-containing protein</fullName>
    </recommendedName>
</protein>
<comment type="similarity">
    <text evidence="2">Belongs to the nematode receptor-like protein srb family.</text>
</comment>